<dbReference type="PANTHER" id="PTHR13696:SF52">
    <property type="entry name" value="PARA FAMILY PROTEIN CT_582"/>
    <property type="match status" value="1"/>
</dbReference>
<reference evidence="2 3" key="2">
    <citation type="submission" date="2019-09" db="EMBL/GenBank/DDBJ databases">
        <authorList>
            <person name="Jin C."/>
        </authorList>
    </citation>
    <scope>NUCLEOTIDE SEQUENCE [LARGE SCALE GENOMIC DNA]</scope>
    <source>
        <strain evidence="2 3">AN110305</strain>
    </source>
</reference>
<feature type="domain" description="CobQ/CobB/MinD/ParA nucleotide binding" evidence="1">
    <location>
        <begin position="5"/>
        <end position="131"/>
    </location>
</feature>
<dbReference type="PANTHER" id="PTHR13696">
    <property type="entry name" value="P-LOOP CONTAINING NUCLEOSIDE TRIPHOSPHATE HYDROLASE"/>
    <property type="match status" value="1"/>
</dbReference>
<dbReference type="RefSeq" id="WP_149847597.1">
    <property type="nucleotide sequence ID" value="NZ_VUOB01000002.1"/>
</dbReference>
<dbReference type="Pfam" id="PF01656">
    <property type="entry name" value="CbiA"/>
    <property type="match status" value="1"/>
</dbReference>
<dbReference type="InterPro" id="IPR027417">
    <property type="entry name" value="P-loop_NTPase"/>
</dbReference>
<protein>
    <submittedName>
        <fullName evidence="2">ParA family protein</fullName>
    </submittedName>
</protein>
<dbReference type="NCBIfam" id="NF040564">
    <property type="entry name" value="SCO2523_fam"/>
    <property type="match status" value="1"/>
</dbReference>
<dbReference type="InterPro" id="IPR050678">
    <property type="entry name" value="DNA_Partitioning_ATPase"/>
</dbReference>
<dbReference type="EMBL" id="VUOB01000002">
    <property type="protein sequence ID" value="KAA2266490.1"/>
    <property type="molecule type" value="Genomic_DNA"/>
</dbReference>
<dbReference type="OrthoDB" id="4561190at2"/>
<dbReference type="SUPFAM" id="SSF52540">
    <property type="entry name" value="P-loop containing nucleoside triphosphate hydrolases"/>
    <property type="match status" value="1"/>
</dbReference>
<evidence type="ECO:0000313" key="3">
    <source>
        <dbReference type="Proteomes" id="UP000323454"/>
    </source>
</evidence>
<name>A0A5B2XU52_9PSEU</name>
<dbReference type="InterPro" id="IPR002586">
    <property type="entry name" value="CobQ/CobB/MinD/ParA_Nub-bd_dom"/>
</dbReference>
<proteinExistence type="predicted"/>
<organism evidence="2 3">
    <name type="scientific">Solihabitans fulvus</name>
    <dbReference type="NCBI Taxonomy" id="1892852"/>
    <lineage>
        <taxon>Bacteria</taxon>
        <taxon>Bacillati</taxon>
        <taxon>Actinomycetota</taxon>
        <taxon>Actinomycetes</taxon>
        <taxon>Pseudonocardiales</taxon>
        <taxon>Pseudonocardiaceae</taxon>
        <taxon>Solihabitans</taxon>
    </lineage>
</organism>
<accession>A0A5B2XU52</accession>
<keyword evidence="3" id="KW-1185">Reference proteome</keyword>
<gene>
    <name evidence="2" type="ORF">F0L68_01740</name>
</gene>
<reference evidence="2 3" key="1">
    <citation type="submission" date="2019-09" db="EMBL/GenBank/DDBJ databases">
        <title>Goodfellowia gen. nov., a new genus of the Pseudonocardineae related to Actinoalloteichus, containing Goodfellowia coeruleoviolacea gen. nov., comb. nov. gen. nov., comb. nov.</title>
        <authorList>
            <person name="Labeda D."/>
        </authorList>
    </citation>
    <scope>NUCLEOTIDE SEQUENCE [LARGE SCALE GENOMIC DNA]</scope>
    <source>
        <strain evidence="2 3">AN110305</strain>
    </source>
</reference>
<dbReference type="Proteomes" id="UP000323454">
    <property type="component" value="Unassembled WGS sequence"/>
</dbReference>
<dbReference type="AlphaFoldDB" id="A0A5B2XU52"/>
<sequence>MLVFASSDKGGTGRSVTSCNVAYHLSLQRHDVAYLDFDFGSPTAGAIFEIAKVDRGIDHGGLHSYVVGDVANPQSLEVRDHSDRQGLRATHAKAGRLVLYPGDRGGAEFSSKPGNIQRCVELFRRLDQEFDVCVVDLSAGRSHAVEMALEATAQSELASVAVRWLVFHRWTRQHIVAAHGLVYGEHGLLDTGADAGHDVGRLEDSIRFVRTAVPALNSPLAAGRAAQAKWLRTCNDELKQLALRNRVGHSRTLGETPMEPVLQWREQVISDADVAGNIANPETVQSFRELAWKLTDPVVWEALAT</sequence>
<comment type="caution">
    <text evidence="2">The sequence shown here is derived from an EMBL/GenBank/DDBJ whole genome shotgun (WGS) entry which is preliminary data.</text>
</comment>
<dbReference type="Gene3D" id="3.40.50.300">
    <property type="entry name" value="P-loop containing nucleotide triphosphate hydrolases"/>
    <property type="match status" value="1"/>
</dbReference>
<evidence type="ECO:0000259" key="1">
    <source>
        <dbReference type="Pfam" id="PF01656"/>
    </source>
</evidence>
<evidence type="ECO:0000313" key="2">
    <source>
        <dbReference type="EMBL" id="KAA2266490.1"/>
    </source>
</evidence>